<dbReference type="PANTHER" id="PTHR10728">
    <property type="entry name" value="CYTOSOLIC PHOSPHOLIPASE A2"/>
    <property type="match status" value="1"/>
</dbReference>
<keyword evidence="6" id="KW-1185">Reference proteome</keyword>
<dbReference type="Gene3D" id="3.40.1090.10">
    <property type="entry name" value="Cytosolic phospholipase A2 catalytic domain"/>
    <property type="match status" value="1"/>
</dbReference>
<feature type="domain" description="PLA2c" evidence="4">
    <location>
        <begin position="1"/>
        <end position="496"/>
    </location>
</feature>
<dbReference type="InterPro" id="IPR016035">
    <property type="entry name" value="Acyl_Trfase/lysoPLipase"/>
</dbReference>
<keyword evidence="1 3" id="KW-0378">Hydrolase</keyword>
<evidence type="ECO:0000256" key="3">
    <source>
        <dbReference type="PROSITE-ProRule" id="PRU00555"/>
    </source>
</evidence>
<name>A0A7K8QNV5_9PASS</name>
<dbReference type="GO" id="GO:0005544">
    <property type="term" value="F:calcium-dependent phospholipid binding"/>
    <property type="evidence" value="ECO:0007669"/>
    <property type="project" value="TreeGrafter"/>
</dbReference>
<comment type="caution">
    <text evidence="5">The sequence shown here is derived from an EMBL/GenBank/DDBJ whole genome shotgun (WGS) entry which is preliminary data.</text>
</comment>
<sequence length="496" mass="56894">QVPVVAVMTTGGGTRALTSLLGNLLGLQKLDLLDAISYITGSSGSTWTLSHLYQSAEWSHKDLSRPIAEVRRHMTKCKCNCFSLESLKYYAKELKVRKQEGYQISSKVPSFQPLFLINSQKNNHKLSDERLALSQGQNPLPIYMILNMKEDYSLSEFKEWVEFTPYEVGFLKYGAFIHAEDFGSEFFMGRLMKKLPESRICFMKGDMLHCKNLTSIKIYFVFNIMQTLIAKNCVKTIIFHLIYPSGDELSPPDGSHDLETYLVTPECGIVGIIRRILTERVMVSKFYNFLKGFQMHNAYLQSKNFCIWKDTVLENFPNQLTETAEFMCLADTAGYIDISYPPLMRPERKVDVVLHLNYSSGSQTLPLEEASKYFQKQGIPFPKIHMTEEEKKNLKECYIFEDTETPEAPIVVFFPLVNDSFRKYKEPGVERSPAEMAQGNVDVSTICSPYCLNSFTYTGEEFDKLIELTSYNIQNNQHLILQALNSAIEHKRPHKK</sequence>
<evidence type="ECO:0000313" key="6">
    <source>
        <dbReference type="Proteomes" id="UP000567624"/>
    </source>
</evidence>
<dbReference type="GO" id="GO:0005829">
    <property type="term" value="C:cytosol"/>
    <property type="evidence" value="ECO:0007669"/>
    <property type="project" value="TreeGrafter"/>
</dbReference>
<accession>A0A7K8QNV5</accession>
<dbReference type="GO" id="GO:0046475">
    <property type="term" value="P:glycerophospholipid catabolic process"/>
    <property type="evidence" value="ECO:0007669"/>
    <property type="project" value="TreeGrafter"/>
</dbReference>
<protein>
    <submittedName>
        <fullName evidence="5">PA24E phospholipase</fullName>
    </submittedName>
</protein>
<dbReference type="Pfam" id="PF01735">
    <property type="entry name" value="PLA2_B"/>
    <property type="match status" value="1"/>
</dbReference>
<keyword evidence="3" id="KW-0442">Lipid degradation</keyword>
<evidence type="ECO:0000313" key="5">
    <source>
        <dbReference type="EMBL" id="NXF07285.1"/>
    </source>
</evidence>
<dbReference type="PANTHER" id="PTHR10728:SF63">
    <property type="entry name" value="PHOSPHOLIPASE A2"/>
    <property type="match status" value="1"/>
</dbReference>
<feature type="non-terminal residue" evidence="5">
    <location>
        <position position="496"/>
    </location>
</feature>
<evidence type="ECO:0000259" key="4">
    <source>
        <dbReference type="PROSITE" id="PS51210"/>
    </source>
</evidence>
<feature type="non-terminal residue" evidence="5">
    <location>
        <position position="1"/>
    </location>
</feature>
<dbReference type="EMBL" id="VWYW01000192">
    <property type="protein sequence ID" value="NXF07285.1"/>
    <property type="molecule type" value="Genomic_DNA"/>
</dbReference>
<gene>
    <name evidence="5" type="primary">Pla2g4e_5</name>
    <name evidence="5" type="ORF">SMICAP_R01560</name>
</gene>
<keyword evidence="2 3" id="KW-0443">Lipid metabolism</keyword>
<dbReference type="GO" id="GO:0047498">
    <property type="term" value="F:calcium-dependent phospholipase A2 activity"/>
    <property type="evidence" value="ECO:0007669"/>
    <property type="project" value="TreeGrafter"/>
</dbReference>
<reference evidence="5 6" key="1">
    <citation type="submission" date="2019-09" db="EMBL/GenBank/DDBJ databases">
        <title>Bird 10,000 Genomes (B10K) Project - Family phase.</title>
        <authorList>
            <person name="Zhang G."/>
        </authorList>
    </citation>
    <scope>NUCLEOTIDE SEQUENCE [LARGE SCALE GENOMIC DNA]</scope>
    <source>
        <strain evidence="5">B10K-CU-031-20</strain>
    </source>
</reference>
<organism evidence="5 6">
    <name type="scientific">Smithornis capensis</name>
    <dbReference type="NCBI Taxonomy" id="363769"/>
    <lineage>
        <taxon>Eukaryota</taxon>
        <taxon>Metazoa</taxon>
        <taxon>Chordata</taxon>
        <taxon>Craniata</taxon>
        <taxon>Vertebrata</taxon>
        <taxon>Euteleostomi</taxon>
        <taxon>Archelosauria</taxon>
        <taxon>Archosauria</taxon>
        <taxon>Dinosauria</taxon>
        <taxon>Saurischia</taxon>
        <taxon>Theropoda</taxon>
        <taxon>Coelurosauria</taxon>
        <taxon>Aves</taxon>
        <taxon>Neognathae</taxon>
        <taxon>Neoaves</taxon>
        <taxon>Telluraves</taxon>
        <taxon>Australaves</taxon>
        <taxon>Passeriformes</taxon>
        <taxon>Eurylaimidae</taxon>
        <taxon>Smithornis</taxon>
    </lineage>
</organism>
<dbReference type="InterPro" id="IPR002642">
    <property type="entry name" value="LysoPLipase_cat_dom"/>
</dbReference>
<dbReference type="AlphaFoldDB" id="A0A7K8QNV5"/>
<dbReference type="PROSITE" id="PS51210">
    <property type="entry name" value="PLA2C"/>
    <property type="match status" value="1"/>
</dbReference>
<dbReference type="SUPFAM" id="SSF52151">
    <property type="entry name" value="FabD/lysophospholipase-like"/>
    <property type="match status" value="1"/>
</dbReference>
<dbReference type="SMART" id="SM00022">
    <property type="entry name" value="PLAc"/>
    <property type="match status" value="1"/>
</dbReference>
<evidence type="ECO:0000256" key="2">
    <source>
        <dbReference type="ARBA" id="ARBA00023098"/>
    </source>
</evidence>
<evidence type="ECO:0000256" key="1">
    <source>
        <dbReference type="ARBA" id="ARBA00022801"/>
    </source>
</evidence>
<dbReference type="GO" id="GO:0005509">
    <property type="term" value="F:calcium ion binding"/>
    <property type="evidence" value="ECO:0007669"/>
    <property type="project" value="TreeGrafter"/>
</dbReference>
<proteinExistence type="predicted"/>
<dbReference type="Proteomes" id="UP000567624">
    <property type="component" value="Unassembled WGS sequence"/>
</dbReference>